<evidence type="ECO:0000259" key="7">
    <source>
        <dbReference type="Pfam" id="PF04100"/>
    </source>
</evidence>
<dbReference type="GO" id="GO:0005829">
    <property type="term" value="C:cytosol"/>
    <property type="evidence" value="ECO:0007669"/>
    <property type="project" value="GOC"/>
</dbReference>
<feature type="domain" description="Vps53 N-terminal" evidence="7">
    <location>
        <begin position="9"/>
        <end position="380"/>
    </location>
</feature>
<reference evidence="9 10" key="1">
    <citation type="submission" date="2019-09" db="EMBL/GenBank/DDBJ databases">
        <authorList>
            <person name="Brejova B."/>
        </authorList>
    </citation>
    <scope>NUCLEOTIDE SEQUENCE [LARGE SCALE GENOMIC DNA]</scope>
</reference>
<evidence type="ECO:0000256" key="4">
    <source>
        <dbReference type="ARBA" id="ARBA00022753"/>
    </source>
</evidence>
<dbReference type="InterPro" id="IPR007234">
    <property type="entry name" value="Vps53_N"/>
</dbReference>
<name>A0A5E8BFS3_9ASCO</name>
<keyword evidence="5" id="KW-0333">Golgi apparatus</keyword>
<sequence>MDAALDNPHYDPVEHLQILFGAPSNIERLSEVARRVYSHQKVLTTRIAANSQKICLNASETHEETKAETLAQLYARIGELRAQAYTTESKITTMTSHIISLDRTKSNLIYSITVLKRLQMLTTAYDQLGGLITTRNYAEMAQTLPAIQELMDYFKPFRSIPQVAVLNRQIGDIQVKITDQIFSDFETVLSGKGNVDPDLANSLADATAVLELLGDQNKTKLINWYCSSQLHEYRTIFRNSDEAGSLENMARRFSYFRRLLKQHSESNARYFDPSWHMAEELTNTFCNTTRDDIQSLLSENGGKDVNVKTLLQALQETLDFEQYLEKRFESVSDSRSSTDKSPEPKTSLKSAKAISMAFQPHLNIWIEYQDKQLSLKFAQFKAPPPPKQALDEQEPDPTVLPSSADLFIFYRQILAQTSKLSTRDPLVNLSKLFAKWLDTYCSQILRPTFPNKLSDKDDFKTLALIISTADYCTTTISQLEEKLQSTIDEDLKDQINFDNERGRFLDIVNLGIKRLVNTVESSLEMPWREMANTNWSRLESVGDQSSYVQELNRALQEETKTVLQYTTKKTYVRLVCDKIVESVAQSFLTQVVKCKPISEVASEQMLLDLYVVKSTLLKLPTLTEGADPTPSSLYTKHVSSSIGRVETILKVILTQPSPPEGLVQNYFYLIGDKSADNFRKILDLKGLSRSEQARFMELFHAHMKAHDNLVESSPILHSLRLTNQPISQSNGYGVLGMNGSGTSSRNVSGSFLSGSSSSRDLALTGGRNTPVNEAVSALAASLSPPSLHIPKFDKSFGLAKDQLEKGIEKITQEKPVNKLNENIRSFGRLFRRDTGNN</sequence>
<dbReference type="Gene3D" id="1.10.357.110">
    <property type="entry name" value="Vacuolar protein sorting-associated protein 53, C-terminus"/>
    <property type="match status" value="1"/>
</dbReference>
<dbReference type="GO" id="GO:0042147">
    <property type="term" value="P:retrograde transport, endosome to Golgi"/>
    <property type="evidence" value="ECO:0007669"/>
    <property type="project" value="InterPro"/>
</dbReference>
<protein>
    <submittedName>
        <fullName evidence="9">Uncharacterized protein</fullName>
    </submittedName>
</protein>
<proteinExistence type="inferred from homology"/>
<feature type="domain" description="Vps53 C-terminal" evidence="8">
    <location>
        <begin position="603"/>
        <end position="687"/>
    </location>
</feature>
<evidence type="ECO:0000259" key="8">
    <source>
        <dbReference type="Pfam" id="PF16854"/>
    </source>
</evidence>
<dbReference type="AlphaFoldDB" id="A0A5E8BFS3"/>
<dbReference type="Pfam" id="PF04100">
    <property type="entry name" value="Vps53_N"/>
    <property type="match status" value="1"/>
</dbReference>
<evidence type="ECO:0000256" key="2">
    <source>
        <dbReference type="ARBA" id="ARBA00004481"/>
    </source>
</evidence>
<dbReference type="RefSeq" id="XP_031853000.1">
    <property type="nucleotide sequence ID" value="XM_031997109.1"/>
</dbReference>
<dbReference type="GeneID" id="43581209"/>
<dbReference type="GO" id="GO:0010008">
    <property type="term" value="C:endosome membrane"/>
    <property type="evidence" value="ECO:0007669"/>
    <property type="project" value="UniProtKB-SubCell"/>
</dbReference>
<keyword evidence="4" id="KW-0967">Endosome</keyword>
<dbReference type="PANTHER" id="PTHR12820:SF0">
    <property type="entry name" value="VACUOLAR PROTEIN SORTING-ASSOCIATED PROTEIN 53 HOMOLOG"/>
    <property type="match status" value="1"/>
</dbReference>
<evidence type="ECO:0000256" key="5">
    <source>
        <dbReference type="ARBA" id="ARBA00023034"/>
    </source>
</evidence>
<dbReference type="PANTHER" id="PTHR12820">
    <property type="entry name" value="VACUOLAR SORTING PROTEIN 53"/>
    <property type="match status" value="1"/>
</dbReference>
<evidence type="ECO:0000256" key="6">
    <source>
        <dbReference type="ARBA" id="ARBA00023136"/>
    </source>
</evidence>
<dbReference type="OrthoDB" id="10261632at2759"/>
<gene>
    <name evidence="9" type="ORF">SAPINGB_P002390</name>
</gene>
<dbReference type="Proteomes" id="UP000398389">
    <property type="component" value="Unassembled WGS sequence"/>
</dbReference>
<dbReference type="Pfam" id="PF16854">
    <property type="entry name" value="VPS53_C"/>
    <property type="match status" value="1"/>
</dbReference>
<comment type="similarity">
    <text evidence="3">Belongs to the VPS53 family.</text>
</comment>
<dbReference type="EMBL" id="CABVLU010000002">
    <property type="protein sequence ID" value="VVT49681.1"/>
    <property type="molecule type" value="Genomic_DNA"/>
</dbReference>
<accession>A0A5E8BFS3</accession>
<evidence type="ECO:0000313" key="9">
    <source>
        <dbReference type="EMBL" id="VVT49681.1"/>
    </source>
</evidence>
<organism evidence="9 10">
    <name type="scientific">Magnusiomyces paraingens</name>
    <dbReference type="NCBI Taxonomy" id="2606893"/>
    <lineage>
        <taxon>Eukaryota</taxon>
        <taxon>Fungi</taxon>
        <taxon>Dikarya</taxon>
        <taxon>Ascomycota</taxon>
        <taxon>Saccharomycotina</taxon>
        <taxon>Dipodascomycetes</taxon>
        <taxon>Dipodascales</taxon>
        <taxon>Dipodascaceae</taxon>
        <taxon>Magnusiomyces</taxon>
    </lineage>
</organism>
<dbReference type="InterPro" id="IPR038260">
    <property type="entry name" value="Vps53_C_sf"/>
</dbReference>
<dbReference type="GO" id="GO:0000938">
    <property type="term" value="C:GARP complex"/>
    <property type="evidence" value="ECO:0007669"/>
    <property type="project" value="InterPro"/>
</dbReference>
<evidence type="ECO:0000313" key="10">
    <source>
        <dbReference type="Proteomes" id="UP000398389"/>
    </source>
</evidence>
<dbReference type="InterPro" id="IPR031745">
    <property type="entry name" value="Vps53_C"/>
</dbReference>
<comment type="subcellular location">
    <subcellularLocation>
        <location evidence="2">Endosome membrane</location>
        <topology evidence="2">Peripheral membrane protein</topology>
    </subcellularLocation>
    <subcellularLocation>
        <location evidence="1">Golgi apparatus</location>
        <location evidence="1">trans-Golgi network membrane</location>
        <topology evidence="1">Peripheral membrane protein</topology>
    </subcellularLocation>
</comment>
<keyword evidence="10" id="KW-1185">Reference proteome</keyword>
<evidence type="ECO:0000256" key="3">
    <source>
        <dbReference type="ARBA" id="ARBA00008628"/>
    </source>
</evidence>
<dbReference type="InterPro" id="IPR039766">
    <property type="entry name" value="Vps53"/>
</dbReference>
<evidence type="ECO:0000256" key="1">
    <source>
        <dbReference type="ARBA" id="ARBA00004150"/>
    </source>
</evidence>
<keyword evidence="6" id="KW-0472">Membrane</keyword>